<dbReference type="AlphaFoldDB" id="A0A811UCZ8"/>
<feature type="region of interest" description="Disordered" evidence="2">
    <location>
        <begin position="1"/>
        <end position="32"/>
    </location>
</feature>
<proteinExistence type="predicted"/>
<gene>
    <name evidence="3" type="ORF">CCAP1982_LOCUS5433</name>
</gene>
<feature type="compositionally biased region" description="Gly residues" evidence="2">
    <location>
        <begin position="11"/>
        <end position="30"/>
    </location>
</feature>
<dbReference type="EMBL" id="CAJHJT010000012">
    <property type="protein sequence ID" value="CAD6996754.1"/>
    <property type="molecule type" value="Genomic_DNA"/>
</dbReference>
<accession>A0A811UCZ8</accession>
<evidence type="ECO:0000313" key="3">
    <source>
        <dbReference type="EMBL" id="CAD6996754.1"/>
    </source>
</evidence>
<evidence type="ECO:0000313" key="4">
    <source>
        <dbReference type="Proteomes" id="UP000606786"/>
    </source>
</evidence>
<evidence type="ECO:0000256" key="1">
    <source>
        <dbReference type="ARBA" id="ARBA00022574"/>
    </source>
</evidence>
<dbReference type="Proteomes" id="UP000606786">
    <property type="component" value="Unassembled WGS sequence"/>
</dbReference>
<dbReference type="PANTHER" id="PTHR46108:SF4">
    <property type="entry name" value="BLUE CHEESE"/>
    <property type="match status" value="1"/>
</dbReference>
<protein>
    <submittedName>
        <fullName evidence="3">(Mediterranean fruit fly) hypothetical protein</fullName>
    </submittedName>
</protein>
<dbReference type="InterPro" id="IPR051944">
    <property type="entry name" value="BEACH_domain_protein"/>
</dbReference>
<dbReference type="OrthoDB" id="10018316at2759"/>
<organism evidence="3 4">
    <name type="scientific">Ceratitis capitata</name>
    <name type="common">Mediterranean fruit fly</name>
    <name type="synonym">Tephritis capitata</name>
    <dbReference type="NCBI Taxonomy" id="7213"/>
    <lineage>
        <taxon>Eukaryota</taxon>
        <taxon>Metazoa</taxon>
        <taxon>Ecdysozoa</taxon>
        <taxon>Arthropoda</taxon>
        <taxon>Hexapoda</taxon>
        <taxon>Insecta</taxon>
        <taxon>Pterygota</taxon>
        <taxon>Neoptera</taxon>
        <taxon>Endopterygota</taxon>
        <taxon>Diptera</taxon>
        <taxon>Brachycera</taxon>
        <taxon>Muscomorpha</taxon>
        <taxon>Tephritoidea</taxon>
        <taxon>Tephritidae</taxon>
        <taxon>Ceratitis</taxon>
        <taxon>Ceratitis</taxon>
    </lineage>
</organism>
<evidence type="ECO:0000256" key="2">
    <source>
        <dbReference type="SAM" id="MobiDB-lite"/>
    </source>
</evidence>
<sequence length="197" mass="21046">MNVMRKLRGNATGGGSPTATGGGGGGGGTVGTTANGNISGAVGTRVGDEISTATTDARIQISLHTLKQLFNEYTHPKEALSEHERDMKLYQMLPLFCKVFSTCPAADMSEKFWDVVAFCQQVSRLMVSEIRKRASNQSTEAASIAIVKFLEIETTEETSSGWMLLSTLNLLANGDVSLIQVMWLCSSGGKSAQTNEM</sequence>
<keyword evidence="4" id="KW-1185">Reference proteome</keyword>
<reference evidence="3" key="1">
    <citation type="submission" date="2020-11" db="EMBL/GenBank/DDBJ databases">
        <authorList>
            <person name="Whitehead M."/>
        </authorList>
    </citation>
    <scope>NUCLEOTIDE SEQUENCE</scope>
    <source>
        <strain evidence="3">EGII</strain>
    </source>
</reference>
<keyword evidence="1" id="KW-0853">WD repeat</keyword>
<comment type="caution">
    <text evidence="3">The sequence shown here is derived from an EMBL/GenBank/DDBJ whole genome shotgun (WGS) entry which is preliminary data.</text>
</comment>
<name>A0A811UCZ8_CERCA</name>
<dbReference type="PANTHER" id="PTHR46108">
    <property type="entry name" value="BLUE CHEESE"/>
    <property type="match status" value="1"/>
</dbReference>